<feature type="transmembrane region" description="Helical" evidence="1">
    <location>
        <begin position="85"/>
        <end position="106"/>
    </location>
</feature>
<dbReference type="AlphaFoldDB" id="A0A0D4BYX9"/>
<feature type="transmembrane region" description="Helical" evidence="1">
    <location>
        <begin position="132"/>
        <end position="154"/>
    </location>
</feature>
<feature type="transmembrane region" description="Helical" evidence="1">
    <location>
        <begin position="205"/>
        <end position="224"/>
    </location>
</feature>
<protein>
    <submittedName>
        <fullName evidence="2">Membrane protein</fullName>
    </submittedName>
</protein>
<dbReference type="Proteomes" id="UP000061839">
    <property type="component" value="Chromosome"/>
</dbReference>
<organism evidence="2 3">
    <name type="scientific">Psychromicrobium lacuslunae</name>
    <dbReference type="NCBI Taxonomy" id="1618207"/>
    <lineage>
        <taxon>Bacteria</taxon>
        <taxon>Bacillati</taxon>
        <taxon>Actinomycetota</taxon>
        <taxon>Actinomycetes</taxon>
        <taxon>Micrococcales</taxon>
        <taxon>Micrococcaceae</taxon>
        <taxon>Psychromicrobium</taxon>
    </lineage>
</organism>
<name>A0A0D4BYX9_9MICC</name>
<feature type="transmembrane region" description="Helical" evidence="1">
    <location>
        <begin position="55"/>
        <end position="73"/>
    </location>
</feature>
<dbReference type="PROSITE" id="PS51257">
    <property type="entry name" value="PROKAR_LIPOPROTEIN"/>
    <property type="match status" value="1"/>
</dbReference>
<proteinExistence type="predicted"/>
<keyword evidence="3" id="KW-1185">Reference proteome</keyword>
<dbReference type="PATRIC" id="fig|1618207.4.peg.1413"/>
<accession>A0A0D4BYX9</accession>
<dbReference type="OrthoDB" id="3209791at2"/>
<evidence type="ECO:0000313" key="2">
    <source>
        <dbReference type="EMBL" id="AJT41321.1"/>
    </source>
</evidence>
<gene>
    <name evidence="2" type="ORF">UM93_06970</name>
</gene>
<dbReference type="STRING" id="1618207.UM93_06970"/>
<dbReference type="KEGG" id="ari:UM93_06970"/>
<evidence type="ECO:0000313" key="3">
    <source>
        <dbReference type="Proteomes" id="UP000061839"/>
    </source>
</evidence>
<keyword evidence="1" id="KW-1133">Transmembrane helix</keyword>
<feature type="transmembrane region" description="Helical" evidence="1">
    <location>
        <begin position="166"/>
        <end position="185"/>
    </location>
</feature>
<dbReference type="RefSeq" id="WP_045074609.1">
    <property type="nucleotide sequence ID" value="NZ_CP011005.1"/>
</dbReference>
<keyword evidence="1" id="KW-0472">Membrane</keyword>
<sequence>MSKVINVVRMQLTNKWTFLGIPAVILAGCFLLSLAIFAIIPNSVEFKFSGAGQGVIWYFFALGLQALTLTFPFSQGLSISRRAFYLGSMLLFGTVALVMALFYWVMGLIENATNGWGMNGHMFYLPWVSDGAWYATILFFFSIMMFLYLFGFWAATLYKRWQVNGVLVVTIGLAVIIVGLVALLTWQGWWLDFFGWFGAQSNLSIAGWLLALSVLLAGGSYLTLRRATP</sequence>
<evidence type="ECO:0000256" key="1">
    <source>
        <dbReference type="SAM" id="Phobius"/>
    </source>
</evidence>
<reference evidence="2 3" key="1">
    <citation type="journal article" date="2015" name="Genome Announc.">
        <title>Complete Genome Sequencing of Protease-Producing Novel Arthrobacter sp. Strain IHBB 11108 Using PacBio Single-Molecule Real-Time Sequencing Technology.</title>
        <authorList>
            <person name="Kiran S."/>
            <person name="Swarnkar M.K."/>
            <person name="Pal M."/>
            <person name="Thakur R."/>
            <person name="Tewari R."/>
            <person name="Singh A.K."/>
            <person name="Gulati A."/>
        </authorList>
    </citation>
    <scope>NUCLEOTIDE SEQUENCE [LARGE SCALE GENOMIC DNA]</scope>
    <source>
        <strain evidence="2 3">IHBB 11108</strain>
    </source>
</reference>
<keyword evidence="1" id="KW-0812">Transmembrane</keyword>
<feature type="transmembrane region" description="Helical" evidence="1">
    <location>
        <begin position="16"/>
        <end position="40"/>
    </location>
</feature>
<dbReference type="EMBL" id="CP011005">
    <property type="protein sequence ID" value="AJT41321.1"/>
    <property type="molecule type" value="Genomic_DNA"/>
</dbReference>
<dbReference type="HOGENOM" id="CLU_104659_0_0_11"/>